<reference evidence="5 6" key="1">
    <citation type="submission" date="2016-06" db="EMBL/GenBank/DDBJ databases">
        <authorList>
            <person name="Kjaerup R.B."/>
            <person name="Dalgaard T.S."/>
            <person name="Juul-Madsen H.R."/>
        </authorList>
    </citation>
    <scope>NUCLEOTIDE SEQUENCE [LARGE SCALE GENOMIC DNA]</scope>
    <source>
        <strain evidence="5 6">Pb300</strain>
    </source>
</reference>
<accession>A0A1D2JFY3</accession>
<evidence type="ECO:0000256" key="1">
    <source>
        <dbReference type="ARBA" id="ARBA00008276"/>
    </source>
</evidence>
<proteinExistence type="inferred from homology"/>
<comment type="similarity">
    <text evidence="1">Belongs to the folylpolyglutamate synthase family.</text>
</comment>
<keyword evidence="2" id="KW-0436">Ligase</keyword>
<dbReference type="VEuPathDB" id="FungiDB:PABG_02185"/>
<evidence type="ECO:0000313" key="5">
    <source>
        <dbReference type="EMBL" id="ODH31995.1"/>
    </source>
</evidence>
<protein>
    <submittedName>
        <fullName evidence="5">Uncharacterized protein</fullName>
    </submittedName>
</protein>
<evidence type="ECO:0000256" key="2">
    <source>
        <dbReference type="ARBA" id="ARBA00022598"/>
    </source>
</evidence>
<dbReference type="Proteomes" id="UP000242814">
    <property type="component" value="Unassembled WGS sequence"/>
</dbReference>
<gene>
    <name evidence="5" type="ORF">ACO22_03423</name>
</gene>
<dbReference type="GO" id="GO:0005524">
    <property type="term" value="F:ATP binding"/>
    <property type="evidence" value="ECO:0007669"/>
    <property type="project" value="UniProtKB-KW"/>
</dbReference>
<organism evidence="5 6">
    <name type="scientific">Paracoccidioides brasiliensis</name>
    <dbReference type="NCBI Taxonomy" id="121759"/>
    <lineage>
        <taxon>Eukaryota</taxon>
        <taxon>Fungi</taxon>
        <taxon>Dikarya</taxon>
        <taxon>Ascomycota</taxon>
        <taxon>Pezizomycotina</taxon>
        <taxon>Eurotiomycetes</taxon>
        <taxon>Eurotiomycetidae</taxon>
        <taxon>Onygenales</taxon>
        <taxon>Ajellomycetaceae</taxon>
        <taxon>Paracoccidioides</taxon>
    </lineage>
</organism>
<evidence type="ECO:0000313" key="6">
    <source>
        <dbReference type="Proteomes" id="UP000242814"/>
    </source>
</evidence>
<dbReference type="GO" id="GO:0004326">
    <property type="term" value="F:tetrahydrofolylpolyglutamate synthase activity"/>
    <property type="evidence" value="ECO:0007669"/>
    <property type="project" value="InterPro"/>
</dbReference>
<evidence type="ECO:0000256" key="3">
    <source>
        <dbReference type="ARBA" id="ARBA00022741"/>
    </source>
</evidence>
<comment type="caution">
    <text evidence="5">The sequence shown here is derived from an EMBL/GenBank/DDBJ whole genome shotgun (WGS) entry which is preliminary data.</text>
</comment>
<dbReference type="PANTHER" id="PTHR11136">
    <property type="entry name" value="FOLYLPOLYGLUTAMATE SYNTHASE-RELATED"/>
    <property type="match status" value="1"/>
</dbReference>
<name>A0A1D2JFY3_PARBR</name>
<evidence type="ECO:0000256" key="4">
    <source>
        <dbReference type="ARBA" id="ARBA00022840"/>
    </source>
</evidence>
<dbReference type="AlphaFoldDB" id="A0A1D2JFY3"/>
<dbReference type="InterPro" id="IPR001645">
    <property type="entry name" value="Folylpolyglutamate_synth"/>
</dbReference>
<dbReference type="VEuPathDB" id="FungiDB:PADG_11121"/>
<dbReference type="EMBL" id="LZYO01000116">
    <property type="protein sequence ID" value="ODH31995.1"/>
    <property type="molecule type" value="Genomic_DNA"/>
</dbReference>
<keyword evidence="4" id="KW-0067">ATP-binding</keyword>
<dbReference type="Gene3D" id="3.40.1190.10">
    <property type="entry name" value="Mur-like, catalytic domain"/>
    <property type="match status" value="1"/>
</dbReference>
<dbReference type="InterPro" id="IPR036565">
    <property type="entry name" value="Mur-like_cat_sf"/>
</dbReference>
<keyword evidence="3" id="KW-0547">Nucleotide-binding</keyword>
<dbReference type="SUPFAM" id="SSF53623">
    <property type="entry name" value="MurD-like peptide ligases, catalytic domain"/>
    <property type="match status" value="1"/>
</dbReference>
<dbReference type="GO" id="GO:0005739">
    <property type="term" value="C:mitochondrion"/>
    <property type="evidence" value="ECO:0007669"/>
    <property type="project" value="TreeGrafter"/>
</dbReference>
<dbReference type="PANTHER" id="PTHR11136:SF5">
    <property type="entry name" value="FOLYLPOLYGLUTAMATE SYNTHASE, MITOCHONDRIAL"/>
    <property type="match status" value="1"/>
</dbReference>
<dbReference type="VEuPathDB" id="FungiDB:PABG_06376"/>
<dbReference type="GO" id="GO:0005829">
    <property type="term" value="C:cytosol"/>
    <property type="evidence" value="ECO:0007669"/>
    <property type="project" value="TreeGrafter"/>
</dbReference>
<sequence>MPTVTAITSIAMDHAKLLGPTIETIACHKEGIFKLGSVAFSTLQEPAVMEVLQQRAADKGVLPIISRTGPYNPDQCDCLNPENQLLPGACSRSLLARIAGVVDLALAGWYLEYWDLTKAYYISFKVPDWPESIKLKLPSYADELVAERLL</sequence>